<keyword evidence="1" id="KW-0677">Repeat</keyword>
<gene>
    <name evidence="3" type="ORF">GCM10008933_16220</name>
</gene>
<keyword evidence="4" id="KW-1185">Reference proteome</keyword>
<accession>A0ABP3HZR2</accession>
<comment type="caution">
    <text evidence="3">The sequence shown here is derived from an EMBL/GenBank/DDBJ whole genome shotgun (WGS) entry which is preliminary data.</text>
</comment>
<dbReference type="InterPro" id="IPR022385">
    <property type="entry name" value="Rhs_assc_core"/>
</dbReference>
<name>A0ABP3HZR2_9BACL</name>
<dbReference type="Gene3D" id="2.180.10.10">
    <property type="entry name" value="RHS repeat-associated core"/>
    <property type="match status" value="1"/>
</dbReference>
<dbReference type="PANTHER" id="PTHR32305">
    <property type="match status" value="1"/>
</dbReference>
<evidence type="ECO:0000259" key="2">
    <source>
        <dbReference type="Pfam" id="PF25023"/>
    </source>
</evidence>
<reference evidence="4" key="1">
    <citation type="journal article" date="2019" name="Int. J. Syst. Evol. Microbiol.">
        <title>The Global Catalogue of Microorganisms (GCM) 10K type strain sequencing project: providing services to taxonomists for standard genome sequencing and annotation.</title>
        <authorList>
            <consortium name="The Broad Institute Genomics Platform"/>
            <consortium name="The Broad Institute Genome Sequencing Center for Infectious Disease"/>
            <person name="Wu L."/>
            <person name="Ma J."/>
        </authorList>
    </citation>
    <scope>NUCLEOTIDE SEQUENCE [LARGE SCALE GENOMIC DNA]</scope>
    <source>
        <strain evidence="4">JCM 12774</strain>
    </source>
</reference>
<evidence type="ECO:0000313" key="3">
    <source>
        <dbReference type="EMBL" id="GAA0385989.1"/>
    </source>
</evidence>
<proteinExistence type="predicted"/>
<dbReference type="InterPro" id="IPR006530">
    <property type="entry name" value="YD"/>
</dbReference>
<dbReference type="PANTHER" id="PTHR32305:SF15">
    <property type="entry name" value="PROTEIN RHSA-RELATED"/>
    <property type="match status" value="1"/>
</dbReference>
<evidence type="ECO:0000256" key="1">
    <source>
        <dbReference type="ARBA" id="ARBA00022737"/>
    </source>
</evidence>
<feature type="domain" description="Teneurin-like YD-shell" evidence="2">
    <location>
        <begin position="89"/>
        <end position="375"/>
    </location>
</feature>
<dbReference type="InterPro" id="IPR056823">
    <property type="entry name" value="TEN-like_YD-shell"/>
</dbReference>
<dbReference type="Pfam" id="PF25023">
    <property type="entry name" value="TEN_YD-shell"/>
    <property type="match status" value="1"/>
</dbReference>
<dbReference type="EMBL" id="BAAACX010000008">
    <property type="protein sequence ID" value="GAA0385989.1"/>
    <property type="molecule type" value="Genomic_DNA"/>
</dbReference>
<organism evidence="3 4">
    <name type="scientific">Paenibacillus motobuensis</name>
    <dbReference type="NCBI Taxonomy" id="295324"/>
    <lineage>
        <taxon>Bacteria</taxon>
        <taxon>Bacillati</taxon>
        <taxon>Bacillota</taxon>
        <taxon>Bacilli</taxon>
        <taxon>Bacillales</taxon>
        <taxon>Paenibacillaceae</taxon>
        <taxon>Paenibacillus</taxon>
    </lineage>
</organism>
<dbReference type="NCBIfam" id="TIGR03696">
    <property type="entry name" value="Rhs_assc_core"/>
    <property type="match status" value="1"/>
</dbReference>
<dbReference type="Proteomes" id="UP001500340">
    <property type="component" value="Unassembled WGS sequence"/>
</dbReference>
<dbReference type="InterPro" id="IPR050708">
    <property type="entry name" value="T6SS_VgrG/RHS"/>
</dbReference>
<dbReference type="Pfam" id="PF05593">
    <property type="entry name" value="RHS_repeat"/>
    <property type="match status" value="2"/>
</dbReference>
<sequence>MNYTWTPVGNKASLITPDGKQTTYDYDALNRLSSVKDHAGTTAYTYNAAGQLIEKIAANGSTTQYSYNSRGLLEKLSEQNQTGNILNKHEYSYDAAGNILKWIETIDGKKRDKSYTYDELNQLIQVIDQGQERTYRYDSFGNRIEKAGTGDSTTYSYNSANQLLEEKSGGVQKKYQYDPRGNLTTVTIGSKTLESYTFDETNRLVQAVKEGKTAEYRYNGQGARIQSKTADNTQDFVTDLTSAYNDLLAVYEGEMQQASYTYGLNRLQAHLPNGQSETYSYDHLGSIVGLQDQQGKMIETHRYDEFGVMQTPTQTDRAVDFAYTGYSYEDNGLYYAQARYYNPEIGRFISEDTYEGNILNPLSQNLYTYAQNNPVGYVDPSGHNPLLFCLIPVVGQATCSAVAASVIEAGVFVIGVFGVLALDDVMESAAPKEVPKVKVPVVPKLEVINGGKGNKKEVPEQKLKPIPVPKGDGNNKKITKIYRMGNDSPWNMTPRPVDVRGGLSFTLKKPASRHVETTIEAINSTGILIAIIDGVDHVSVRPLNGSISYWASQRPNSGDPVRDSSSYNARGQWNIYTTALLKVIGSYSKWVSQKK</sequence>
<protein>
    <recommendedName>
        <fullName evidence="2">Teneurin-like YD-shell domain-containing protein</fullName>
    </recommendedName>
</protein>
<evidence type="ECO:0000313" key="4">
    <source>
        <dbReference type="Proteomes" id="UP001500340"/>
    </source>
</evidence>
<dbReference type="NCBIfam" id="TIGR01643">
    <property type="entry name" value="YD_repeat_2x"/>
    <property type="match status" value="4"/>
</dbReference>
<dbReference type="InterPro" id="IPR031325">
    <property type="entry name" value="RHS_repeat"/>
</dbReference>